<proteinExistence type="predicted"/>
<feature type="region of interest" description="Disordered" evidence="2">
    <location>
        <begin position="314"/>
        <end position="333"/>
    </location>
</feature>
<dbReference type="Gene3D" id="3.40.50.1820">
    <property type="entry name" value="alpha/beta hydrolase"/>
    <property type="match status" value="1"/>
</dbReference>
<gene>
    <name evidence="4" type="ORF">ACFPCY_13020</name>
</gene>
<name>A0ABV9TY69_9ACTN</name>
<dbReference type="RefSeq" id="WP_378254686.1">
    <property type="nucleotide sequence ID" value="NZ_JBHSIT010000003.1"/>
</dbReference>
<sequence>MPLNPEAQRIIDGFPQLDRIETPPNAAAMREEFHRTWRMPADLPPVGAVADTALPGPAGDVPVRVYVPEGTGPFPVLAWFHGGGWTIGSLDENEVACRTVCASARCLVVSVDYRLAPEHPYPAAADDAYAVTAWIAEHAAELPGGGDPSRIAVGGESAGGNLAAVVALRARDQGGPRAALQVLVSPVVGHWADGRASYDEFAEGYFLSKASMEWFFTQYPRDADDLNDPYLLPLRAGDLSNLPPALVLGAECDVLRDEGEEYARRLQAAGTPTELVRYDGVIHGFFGLLATELSVAREAHARVADALTKAFASAPGTGAGSAPAPAAGADGGA</sequence>
<dbReference type="InterPro" id="IPR013094">
    <property type="entry name" value="AB_hydrolase_3"/>
</dbReference>
<dbReference type="Proteomes" id="UP001595872">
    <property type="component" value="Unassembled WGS sequence"/>
</dbReference>
<dbReference type="PANTHER" id="PTHR48081">
    <property type="entry name" value="AB HYDROLASE SUPERFAMILY PROTEIN C4A8.06C"/>
    <property type="match status" value="1"/>
</dbReference>
<dbReference type="InterPro" id="IPR050300">
    <property type="entry name" value="GDXG_lipolytic_enzyme"/>
</dbReference>
<keyword evidence="5" id="KW-1185">Reference proteome</keyword>
<dbReference type="SUPFAM" id="SSF53474">
    <property type="entry name" value="alpha/beta-Hydrolases"/>
    <property type="match status" value="1"/>
</dbReference>
<dbReference type="GO" id="GO:0016787">
    <property type="term" value="F:hydrolase activity"/>
    <property type="evidence" value="ECO:0007669"/>
    <property type="project" value="UniProtKB-KW"/>
</dbReference>
<evidence type="ECO:0000256" key="2">
    <source>
        <dbReference type="SAM" id="MobiDB-lite"/>
    </source>
</evidence>
<feature type="domain" description="Alpha/beta hydrolase fold-3" evidence="3">
    <location>
        <begin position="78"/>
        <end position="286"/>
    </location>
</feature>
<dbReference type="PANTHER" id="PTHR48081:SF8">
    <property type="entry name" value="ALPHA_BETA HYDROLASE FOLD-3 DOMAIN-CONTAINING PROTEIN-RELATED"/>
    <property type="match status" value="1"/>
</dbReference>
<accession>A0ABV9TY69</accession>
<reference evidence="5" key="1">
    <citation type="journal article" date="2019" name="Int. J. Syst. Evol. Microbiol.">
        <title>The Global Catalogue of Microorganisms (GCM) 10K type strain sequencing project: providing services to taxonomists for standard genome sequencing and annotation.</title>
        <authorList>
            <consortium name="The Broad Institute Genomics Platform"/>
            <consortium name="The Broad Institute Genome Sequencing Center for Infectious Disease"/>
            <person name="Wu L."/>
            <person name="Ma J."/>
        </authorList>
    </citation>
    <scope>NUCLEOTIDE SEQUENCE [LARGE SCALE GENOMIC DNA]</scope>
    <source>
        <strain evidence="5">KLKA75</strain>
    </source>
</reference>
<dbReference type="InterPro" id="IPR029058">
    <property type="entry name" value="AB_hydrolase_fold"/>
</dbReference>
<dbReference type="EMBL" id="JBHSIT010000003">
    <property type="protein sequence ID" value="MFC4908250.1"/>
    <property type="molecule type" value="Genomic_DNA"/>
</dbReference>
<evidence type="ECO:0000313" key="5">
    <source>
        <dbReference type="Proteomes" id="UP001595872"/>
    </source>
</evidence>
<keyword evidence="1 4" id="KW-0378">Hydrolase</keyword>
<protein>
    <submittedName>
        <fullName evidence="4">Alpha/beta hydrolase</fullName>
    </submittedName>
</protein>
<evidence type="ECO:0000259" key="3">
    <source>
        <dbReference type="Pfam" id="PF07859"/>
    </source>
</evidence>
<evidence type="ECO:0000256" key="1">
    <source>
        <dbReference type="ARBA" id="ARBA00022801"/>
    </source>
</evidence>
<comment type="caution">
    <text evidence="4">The sequence shown here is derived from an EMBL/GenBank/DDBJ whole genome shotgun (WGS) entry which is preliminary data.</text>
</comment>
<organism evidence="4 5">
    <name type="scientific">Actinomadura gamaensis</name>
    <dbReference type="NCBI Taxonomy" id="1763541"/>
    <lineage>
        <taxon>Bacteria</taxon>
        <taxon>Bacillati</taxon>
        <taxon>Actinomycetota</taxon>
        <taxon>Actinomycetes</taxon>
        <taxon>Streptosporangiales</taxon>
        <taxon>Thermomonosporaceae</taxon>
        <taxon>Actinomadura</taxon>
    </lineage>
</organism>
<dbReference type="Pfam" id="PF07859">
    <property type="entry name" value="Abhydrolase_3"/>
    <property type="match status" value="1"/>
</dbReference>
<evidence type="ECO:0000313" key="4">
    <source>
        <dbReference type="EMBL" id="MFC4908250.1"/>
    </source>
</evidence>